<gene>
    <name evidence="2" type="ORF">Nkreftii_003492</name>
</gene>
<sequence>MLTKTRQHVSRMLTGCCAVLWLTGLLPVGQANLTAQGVAAHCPQGQTHNGQHNHNHCAWHCGGFDVHGGSGGGENSADGEVSFVWSLGSIPVQDAILDSQFPPRGPPQMDFEIA</sequence>
<name>A0A7S8J100_9BACT</name>
<dbReference type="EMBL" id="CP047423">
    <property type="protein sequence ID" value="QPD05718.1"/>
    <property type="molecule type" value="Genomic_DNA"/>
</dbReference>
<evidence type="ECO:0000313" key="3">
    <source>
        <dbReference type="Proteomes" id="UP000593737"/>
    </source>
</evidence>
<feature type="signal peptide" evidence="1">
    <location>
        <begin position="1"/>
        <end position="31"/>
    </location>
</feature>
<keyword evidence="1" id="KW-0732">Signal</keyword>
<dbReference type="AlphaFoldDB" id="A0A7S8J100"/>
<organism evidence="2 3">
    <name type="scientific">Candidatus Nitrospira kreftii</name>
    <dbReference type="NCBI Taxonomy" id="2652173"/>
    <lineage>
        <taxon>Bacteria</taxon>
        <taxon>Pseudomonadati</taxon>
        <taxon>Nitrospirota</taxon>
        <taxon>Nitrospiria</taxon>
        <taxon>Nitrospirales</taxon>
        <taxon>Nitrospiraceae</taxon>
        <taxon>Nitrospira</taxon>
    </lineage>
</organism>
<evidence type="ECO:0000256" key="1">
    <source>
        <dbReference type="SAM" id="SignalP"/>
    </source>
</evidence>
<feature type="chain" id="PRO_5032555365" evidence="1">
    <location>
        <begin position="32"/>
        <end position="114"/>
    </location>
</feature>
<accession>A0A7S8J100</accession>
<proteinExistence type="predicted"/>
<dbReference type="Proteomes" id="UP000593737">
    <property type="component" value="Chromosome"/>
</dbReference>
<dbReference type="KEGG" id="nkf:Nkreftii_003492"/>
<reference evidence="2 3" key="1">
    <citation type="journal article" date="2020" name="ISME J.">
        <title>Enrichment and physiological characterization of a novel comammox Nitrospira indicates ammonium inhibition of complete nitrification.</title>
        <authorList>
            <person name="Sakoula D."/>
            <person name="Koch H."/>
            <person name="Frank J."/>
            <person name="Jetten M.S.M."/>
            <person name="van Kessel M.A.H.J."/>
            <person name="Lucker S."/>
        </authorList>
    </citation>
    <scope>NUCLEOTIDE SEQUENCE [LARGE SCALE GENOMIC DNA]</scope>
    <source>
        <strain evidence="2">Comreactor17</strain>
    </source>
</reference>
<evidence type="ECO:0000313" key="2">
    <source>
        <dbReference type="EMBL" id="QPD05718.1"/>
    </source>
</evidence>
<protein>
    <submittedName>
        <fullName evidence="2">Uncharacterized protein</fullName>
    </submittedName>
</protein>